<evidence type="ECO:0000313" key="2">
    <source>
        <dbReference type="EMBL" id="MBY8884551.1"/>
    </source>
</evidence>
<keyword evidence="3" id="KW-1185">Reference proteome</keyword>
<feature type="compositionally biased region" description="Gly residues" evidence="1">
    <location>
        <begin position="396"/>
        <end position="410"/>
    </location>
</feature>
<evidence type="ECO:0000313" key="3">
    <source>
        <dbReference type="Proteomes" id="UP001198565"/>
    </source>
</evidence>
<feature type="compositionally biased region" description="Low complexity" evidence="1">
    <location>
        <begin position="344"/>
        <end position="356"/>
    </location>
</feature>
<feature type="region of interest" description="Disordered" evidence="1">
    <location>
        <begin position="383"/>
        <end position="426"/>
    </location>
</feature>
<name>A0ABS7QP59_9ACTN</name>
<feature type="compositionally biased region" description="Basic and acidic residues" evidence="1">
    <location>
        <begin position="1"/>
        <end position="20"/>
    </location>
</feature>
<proteinExistence type="predicted"/>
<sequence length="426" mass="45264">MSTRVDARNRADSDDRHHVTDPTCDATVPARDAISPAENRGGPVRRRTGPLRGRSPVPEPGIARAAERRGPDELLDPPAARSELRLDAKEFGLAVELGEVRTVAVGASAPRRRMVPRHEVDRLIAERGFPDALRERLHLVGAVTGAELLGITRTRFACLARAGCFRPARWYVNRYRATVWLYPASDVLGFAGEHEDWLAGRLPKAVREKTRDGVDLRAQGWRARRVEQLVGAAADAWDEAAAWAALLTADDRAGLIADADEHRVLAALVPSLSSVRPGGPPGPAVETAAPLVADDPDEIAFARLSLAHALERARAHGPAPAAPPAPLITPAAWSTRDACAPPNGHTTHTQGTGAATVSGHSTPGEGPHGACCRTVTKRAQRWSWLRGLSHRTRGTRGTGHGASGGAGGAGRSAPDTDRPDQPKGKP</sequence>
<feature type="region of interest" description="Disordered" evidence="1">
    <location>
        <begin position="1"/>
        <end position="77"/>
    </location>
</feature>
<protein>
    <submittedName>
        <fullName evidence="2">DUF6397 family protein</fullName>
    </submittedName>
</protein>
<dbReference type="Proteomes" id="UP001198565">
    <property type="component" value="Unassembled WGS sequence"/>
</dbReference>
<dbReference type="EMBL" id="JAINVZ010000003">
    <property type="protein sequence ID" value="MBY8884551.1"/>
    <property type="molecule type" value="Genomic_DNA"/>
</dbReference>
<feature type="compositionally biased region" description="Basic and acidic residues" evidence="1">
    <location>
        <begin position="414"/>
        <end position="426"/>
    </location>
</feature>
<evidence type="ECO:0000256" key="1">
    <source>
        <dbReference type="SAM" id="MobiDB-lite"/>
    </source>
</evidence>
<dbReference type="RefSeq" id="WP_222975034.1">
    <property type="nucleotide sequence ID" value="NZ_JAINVZ010000003.1"/>
</dbReference>
<comment type="caution">
    <text evidence="2">The sequence shown here is derived from an EMBL/GenBank/DDBJ whole genome shotgun (WGS) entry which is preliminary data.</text>
</comment>
<gene>
    <name evidence="2" type="ORF">K7472_06795</name>
</gene>
<accession>A0ABS7QP59</accession>
<reference evidence="2 3" key="1">
    <citation type="submission" date="2021-08" db="EMBL/GenBank/DDBJ databases">
        <title>Streptomyces sp. PTM05 isolated from lichen.</title>
        <authorList>
            <person name="Somphong A."/>
            <person name="Phongsopitanun W."/>
            <person name="Tanasupawat S."/>
        </authorList>
    </citation>
    <scope>NUCLEOTIDE SEQUENCE [LARGE SCALE GENOMIC DNA]</scope>
    <source>
        <strain evidence="2 3">Ptm05</strain>
    </source>
</reference>
<dbReference type="InterPro" id="IPR045652">
    <property type="entry name" value="DUF6397"/>
</dbReference>
<organism evidence="2 3">
    <name type="scientific">Streptantibioticus parmotrematis</name>
    <dbReference type="NCBI Taxonomy" id="2873249"/>
    <lineage>
        <taxon>Bacteria</taxon>
        <taxon>Bacillati</taxon>
        <taxon>Actinomycetota</taxon>
        <taxon>Actinomycetes</taxon>
        <taxon>Kitasatosporales</taxon>
        <taxon>Streptomycetaceae</taxon>
        <taxon>Streptantibioticus</taxon>
    </lineage>
</organism>
<dbReference type="Pfam" id="PF19934">
    <property type="entry name" value="DUF6397"/>
    <property type="match status" value="1"/>
</dbReference>
<feature type="region of interest" description="Disordered" evidence="1">
    <location>
        <begin position="341"/>
        <end position="369"/>
    </location>
</feature>